<dbReference type="Pfam" id="PF01252">
    <property type="entry name" value="Peptidase_A8"/>
    <property type="match status" value="1"/>
</dbReference>
<keyword evidence="6 9" id="KW-0378">Hydrolase</keyword>
<dbReference type="OrthoDB" id="9810259at2"/>
<keyword evidence="3 9" id="KW-0645">Protease</keyword>
<evidence type="ECO:0000256" key="3">
    <source>
        <dbReference type="ARBA" id="ARBA00022670"/>
    </source>
</evidence>
<dbReference type="AlphaFoldDB" id="A0A147IQU6"/>
<dbReference type="InterPro" id="IPR001872">
    <property type="entry name" value="Peptidase_A8"/>
</dbReference>
<evidence type="ECO:0000313" key="13">
    <source>
        <dbReference type="Proteomes" id="UP000073923"/>
    </source>
</evidence>
<dbReference type="RefSeq" id="WP_058745744.1">
    <property type="nucleotide sequence ID" value="NZ_LDTF01000056.1"/>
</dbReference>
<dbReference type="PANTHER" id="PTHR33695:SF1">
    <property type="entry name" value="LIPOPROTEIN SIGNAL PEPTIDASE"/>
    <property type="match status" value="1"/>
</dbReference>
<feature type="active site" evidence="9">
    <location>
        <position position="120"/>
    </location>
</feature>
<evidence type="ECO:0000256" key="10">
    <source>
        <dbReference type="RuleBase" id="RU000594"/>
    </source>
</evidence>
<dbReference type="EMBL" id="LDTF01000056">
    <property type="protein sequence ID" value="KTT97703.1"/>
    <property type="molecule type" value="Genomic_DNA"/>
</dbReference>
<keyword evidence="2 9" id="KW-1003">Cell membrane</keyword>
<evidence type="ECO:0000256" key="9">
    <source>
        <dbReference type="HAMAP-Rule" id="MF_00161"/>
    </source>
</evidence>
<dbReference type="HAMAP" id="MF_00161">
    <property type="entry name" value="LspA"/>
    <property type="match status" value="1"/>
</dbReference>
<evidence type="ECO:0000256" key="5">
    <source>
        <dbReference type="ARBA" id="ARBA00022750"/>
    </source>
</evidence>
<dbReference type="GO" id="GO:0005886">
    <property type="term" value="C:plasma membrane"/>
    <property type="evidence" value="ECO:0007669"/>
    <property type="project" value="UniProtKB-SubCell"/>
</dbReference>
<evidence type="ECO:0000256" key="2">
    <source>
        <dbReference type="ARBA" id="ARBA00022475"/>
    </source>
</evidence>
<keyword evidence="5 9" id="KW-0064">Aspartyl protease</keyword>
<evidence type="ECO:0000256" key="7">
    <source>
        <dbReference type="ARBA" id="ARBA00022989"/>
    </source>
</evidence>
<dbReference type="PROSITE" id="PS00855">
    <property type="entry name" value="SPASE_II"/>
    <property type="match status" value="1"/>
</dbReference>
<comment type="function">
    <text evidence="9 10">This protein specifically catalyzes the removal of signal peptides from prolipoproteins.</text>
</comment>
<comment type="subcellular location">
    <subcellularLocation>
        <location evidence="9">Cell membrane</location>
        <topology evidence="9">Multi-pass membrane protein</topology>
    </subcellularLocation>
</comment>
<dbReference type="UniPathway" id="UPA00665"/>
<keyword evidence="4 9" id="KW-0812">Transmembrane</keyword>
<organism evidence="12 13">
    <name type="scientific">Sphingomonas yabuuchiae</name>
    <dbReference type="NCBI Taxonomy" id="172044"/>
    <lineage>
        <taxon>Bacteria</taxon>
        <taxon>Pseudomonadati</taxon>
        <taxon>Pseudomonadota</taxon>
        <taxon>Alphaproteobacteria</taxon>
        <taxon>Sphingomonadales</taxon>
        <taxon>Sphingomonadaceae</taxon>
        <taxon>Sphingomonas</taxon>
    </lineage>
</organism>
<dbReference type="GO" id="GO:0004190">
    <property type="term" value="F:aspartic-type endopeptidase activity"/>
    <property type="evidence" value="ECO:0007669"/>
    <property type="project" value="UniProtKB-UniRule"/>
</dbReference>
<gene>
    <name evidence="9" type="primary">lspA</name>
    <name evidence="12" type="ORF">NS355_10920</name>
</gene>
<comment type="similarity">
    <text evidence="1 9 11">Belongs to the peptidase A8 family.</text>
</comment>
<evidence type="ECO:0000256" key="4">
    <source>
        <dbReference type="ARBA" id="ARBA00022692"/>
    </source>
</evidence>
<comment type="catalytic activity">
    <reaction evidence="9 10">
        <text>Release of signal peptides from bacterial membrane prolipoproteins. Hydrolyzes -Xaa-Yaa-Zaa-|-(S,diacylglyceryl)Cys-, in which Xaa is hydrophobic (preferably Leu), and Yaa (Ala or Ser) and Zaa (Gly or Ala) have small, neutral side chains.</text>
        <dbReference type="EC" id="3.4.23.36"/>
    </reaction>
</comment>
<comment type="caution">
    <text evidence="12">The sequence shown here is derived from an EMBL/GenBank/DDBJ whole genome shotgun (WGS) entry which is preliminary data.</text>
</comment>
<dbReference type="NCBIfam" id="TIGR00077">
    <property type="entry name" value="lspA"/>
    <property type="match status" value="1"/>
</dbReference>
<reference evidence="12 13" key="1">
    <citation type="journal article" date="2016" name="Front. Microbiol.">
        <title>Genomic Resource of Rice Seed Associated Bacteria.</title>
        <authorList>
            <person name="Midha S."/>
            <person name="Bansal K."/>
            <person name="Sharma S."/>
            <person name="Kumar N."/>
            <person name="Patil P.P."/>
            <person name="Chaudhry V."/>
            <person name="Patil P.B."/>
        </authorList>
    </citation>
    <scope>NUCLEOTIDE SEQUENCE [LARGE SCALE GENOMIC DNA]</scope>
    <source>
        <strain evidence="12 13">NS355</strain>
    </source>
</reference>
<dbReference type="PATRIC" id="fig|172044.3.peg.2159"/>
<evidence type="ECO:0000256" key="1">
    <source>
        <dbReference type="ARBA" id="ARBA00006139"/>
    </source>
</evidence>
<protein>
    <recommendedName>
        <fullName evidence="9">Lipoprotein signal peptidase</fullName>
        <ecNumber evidence="9">3.4.23.36</ecNumber>
    </recommendedName>
    <alternativeName>
        <fullName evidence="9">Prolipoprotein signal peptidase</fullName>
    </alternativeName>
    <alternativeName>
        <fullName evidence="9">Signal peptidase II</fullName>
        <shortName evidence="9">SPase II</shortName>
    </alternativeName>
</protein>
<feature type="transmembrane region" description="Helical" evidence="9">
    <location>
        <begin position="69"/>
        <end position="86"/>
    </location>
</feature>
<feature type="transmembrane region" description="Helical" evidence="9">
    <location>
        <begin position="133"/>
        <end position="155"/>
    </location>
</feature>
<evidence type="ECO:0000256" key="6">
    <source>
        <dbReference type="ARBA" id="ARBA00022801"/>
    </source>
</evidence>
<evidence type="ECO:0000313" key="12">
    <source>
        <dbReference type="EMBL" id="KTT97703.1"/>
    </source>
</evidence>
<dbReference type="Proteomes" id="UP000073923">
    <property type="component" value="Unassembled WGS sequence"/>
</dbReference>
<name>A0A147IQU6_9SPHN</name>
<comment type="pathway">
    <text evidence="9">Protein modification; lipoprotein biosynthesis (signal peptide cleavage).</text>
</comment>
<sequence length="168" mass="18160">MANLPKRGLVTALALFLVDQVIKWAVAGPMGLRSLGDVREIMPIFNLRFVPNYGISLGLLTADSSASRWALVAMTGAIALAVGFWMTRERNPVDQVALGCVLGGALGNILDRVRFGYVVDFADLHFGEWRPFLVFNVADAAITIGVLVLLARALLVRDRPAPVEKSNA</sequence>
<evidence type="ECO:0000256" key="11">
    <source>
        <dbReference type="RuleBase" id="RU004181"/>
    </source>
</evidence>
<dbReference type="GO" id="GO:0006508">
    <property type="term" value="P:proteolysis"/>
    <property type="evidence" value="ECO:0007669"/>
    <property type="project" value="UniProtKB-KW"/>
</dbReference>
<comment type="caution">
    <text evidence="9">Lacks conserved residue(s) required for the propagation of feature annotation.</text>
</comment>
<keyword evidence="7 9" id="KW-1133">Transmembrane helix</keyword>
<proteinExistence type="inferred from homology"/>
<feature type="active site" evidence="9">
    <location>
        <position position="139"/>
    </location>
</feature>
<dbReference type="PANTHER" id="PTHR33695">
    <property type="entry name" value="LIPOPROTEIN SIGNAL PEPTIDASE"/>
    <property type="match status" value="1"/>
</dbReference>
<dbReference type="EC" id="3.4.23.36" evidence="9"/>
<evidence type="ECO:0000256" key="8">
    <source>
        <dbReference type="ARBA" id="ARBA00023136"/>
    </source>
</evidence>
<dbReference type="PRINTS" id="PR00781">
    <property type="entry name" value="LIPOSIGPTASE"/>
</dbReference>
<keyword evidence="8 9" id="KW-0472">Membrane</keyword>
<accession>A0A147IQU6</accession>